<name>A0A8J6BF22_ELECQ</name>
<organism evidence="1 2">
    <name type="scientific">Eleutherodactylus coqui</name>
    <name type="common">Puerto Rican coqui</name>
    <dbReference type="NCBI Taxonomy" id="57060"/>
    <lineage>
        <taxon>Eukaryota</taxon>
        <taxon>Metazoa</taxon>
        <taxon>Chordata</taxon>
        <taxon>Craniata</taxon>
        <taxon>Vertebrata</taxon>
        <taxon>Euteleostomi</taxon>
        <taxon>Amphibia</taxon>
        <taxon>Batrachia</taxon>
        <taxon>Anura</taxon>
        <taxon>Neobatrachia</taxon>
        <taxon>Hyloidea</taxon>
        <taxon>Eleutherodactylidae</taxon>
        <taxon>Eleutherodactylinae</taxon>
        <taxon>Eleutherodactylus</taxon>
        <taxon>Eleutherodactylus</taxon>
    </lineage>
</organism>
<sequence length="120" mass="13762">MEQNSKKQRSQNLEKKLEELGILEASNKKAPSGRLRGDISELRNQILSILDQASLCRRNKIRGGYYEFGDKCGKWLAKAIHPKTAQTHIFAINSPGGRLLHSGEILDKFQKYYKDLYKIK</sequence>
<dbReference type="OrthoDB" id="9797508at2759"/>
<proteinExistence type="predicted"/>
<accession>A0A8J6BF22</accession>
<keyword evidence="2" id="KW-1185">Reference proteome</keyword>
<comment type="caution">
    <text evidence="1">The sequence shown here is derived from an EMBL/GenBank/DDBJ whole genome shotgun (WGS) entry which is preliminary data.</text>
</comment>
<dbReference type="EMBL" id="WNTK01014595">
    <property type="protein sequence ID" value="KAG9461985.1"/>
    <property type="molecule type" value="Genomic_DNA"/>
</dbReference>
<gene>
    <name evidence="1" type="ORF">GDO78_015191</name>
</gene>
<protein>
    <submittedName>
        <fullName evidence="1">Uncharacterized protein</fullName>
    </submittedName>
</protein>
<dbReference type="Proteomes" id="UP000770717">
    <property type="component" value="Unassembled WGS sequence"/>
</dbReference>
<evidence type="ECO:0000313" key="2">
    <source>
        <dbReference type="Proteomes" id="UP000770717"/>
    </source>
</evidence>
<reference evidence="1" key="1">
    <citation type="thesis" date="2020" institute="ProQuest LLC" country="789 East Eisenhower Parkway, Ann Arbor, MI, USA">
        <title>Comparative Genomics and Chromosome Evolution.</title>
        <authorList>
            <person name="Mudd A.B."/>
        </authorList>
    </citation>
    <scope>NUCLEOTIDE SEQUENCE</scope>
    <source>
        <strain evidence="1">HN-11 Male</strain>
        <tissue evidence="1">Kidney and liver</tissue>
    </source>
</reference>
<evidence type="ECO:0000313" key="1">
    <source>
        <dbReference type="EMBL" id="KAG9461985.1"/>
    </source>
</evidence>
<dbReference type="AlphaFoldDB" id="A0A8J6BF22"/>